<accession>A0A0G4KD62</accession>
<dbReference type="Proteomes" id="UP000044602">
    <property type="component" value="Unassembled WGS sequence"/>
</dbReference>
<dbReference type="PANTHER" id="PTHR12149:SF8">
    <property type="entry name" value="PROTEIN-RIBULOSAMINE 3-KINASE"/>
    <property type="match status" value="1"/>
</dbReference>
<sequence length="392" mass="44330">MTDEAWDGLPHWEQEPEVPEEFVTYLDENVQAALPKGSEFLEISSHGASFWTRTARVVMEEDEQMTSYFLKVSIGEVGKGMVNGEFVSMSALHSTLPELAPKPISWGTYKSNDNIHFFLCDFHEMDDQLCSLETFPKLVAELHIKGISPNGKFGFPITTYQGRLPQDTTWCDTWEECFTRNINIMFEHELASQGLDEEFAALREKVMSQVVPRLLRPMEFGERKILPRLVHGDLWEGNTGTDLETGLPKIFDACCLYAHNEYEMSPWRPVRQKMGKPYVKAYLNHFTVSAPAEDFDGRNMLYALRFNVCSSALYPGNTNYRELVRGEMKELVERFGEGFEGWLQKQNATAANTNTEATGGIFGTGQIEEREATQSASSIPATQEVAAAGIRE</sequence>
<dbReference type="EMBL" id="CVQH01000002">
    <property type="protein sequence ID" value="CRJ81402.1"/>
    <property type="molecule type" value="Genomic_DNA"/>
</dbReference>
<evidence type="ECO:0000256" key="3">
    <source>
        <dbReference type="SAM" id="MobiDB-lite"/>
    </source>
</evidence>
<dbReference type="Proteomes" id="UP000045706">
    <property type="component" value="Unassembled WGS sequence"/>
</dbReference>
<organism evidence="4 6">
    <name type="scientific">Verticillium longisporum</name>
    <name type="common">Verticillium dahliae var. longisporum</name>
    <dbReference type="NCBI Taxonomy" id="100787"/>
    <lineage>
        <taxon>Eukaryota</taxon>
        <taxon>Fungi</taxon>
        <taxon>Dikarya</taxon>
        <taxon>Ascomycota</taxon>
        <taxon>Pezizomycotina</taxon>
        <taxon>Sordariomycetes</taxon>
        <taxon>Hypocreomycetidae</taxon>
        <taxon>Glomerellales</taxon>
        <taxon>Plectosphaerellaceae</taxon>
        <taxon>Verticillium</taxon>
    </lineage>
</organism>
<dbReference type="SUPFAM" id="SSF56112">
    <property type="entry name" value="Protein kinase-like (PK-like)"/>
    <property type="match status" value="1"/>
</dbReference>
<evidence type="ECO:0000313" key="4">
    <source>
        <dbReference type="EMBL" id="CRJ81402.1"/>
    </source>
</evidence>
<dbReference type="InterPro" id="IPR016477">
    <property type="entry name" value="Fructo-/Ketosamine-3-kinase"/>
</dbReference>
<dbReference type="AlphaFoldDB" id="A0A0G4KD62"/>
<evidence type="ECO:0000313" key="7">
    <source>
        <dbReference type="Proteomes" id="UP000045706"/>
    </source>
</evidence>
<dbReference type="InterPro" id="IPR011009">
    <property type="entry name" value="Kinase-like_dom_sf"/>
</dbReference>
<feature type="region of interest" description="Disordered" evidence="3">
    <location>
        <begin position="370"/>
        <end position="392"/>
    </location>
</feature>
<dbReference type="PANTHER" id="PTHR12149">
    <property type="entry name" value="FRUCTOSAMINE 3 KINASE-RELATED PROTEIN"/>
    <property type="match status" value="1"/>
</dbReference>
<dbReference type="GO" id="GO:0102193">
    <property type="term" value="F:protein-ribulosamine 3-kinase activity"/>
    <property type="evidence" value="ECO:0007669"/>
    <property type="project" value="UniProtKB-EC"/>
</dbReference>
<gene>
    <name evidence="4" type="ORF">BN1708_001890</name>
    <name evidence="5" type="ORF">BN1723_002466</name>
</gene>
<dbReference type="Gene3D" id="3.90.1200.10">
    <property type="match status" value="1"/>
</dbReference>
<evidence type="ECO:0000256" key="1">
    <source>
        <dbReference type="ARBA" id="ARBA00011961"/>
    </source>
</evidence>
<keyword evidence="6" id="KW-1185">Reference proteome</keyword>
<name>A0A0G4KD62_VERLO</name>
<evidence type="ECO:0000256" key="2">
    <source>
        <dbReference type="ARBA" id="ARBA00048655"/>
    </source>
</evidence>
<evidence type="ECO:0000313" key="6">
    <source>
        <dbReference type="Proteomes" id="UP000044602"/>
    </source>
</evidence>
<dbReference type="EC" id="2.7.1.172" evidence="1"/>
<proteinExistence type="predicted"/>
<comment type="catalytic activity">
    <reaction evidence="2">
        <text>N(6)-D-ribulosyl-L-lysyl-[protein] + ATP = N(6)-(3-O-phospho-D-ribulosyl)-L-lysyl-[protein] + ADP + H(+)</text>
        <dbReference type="Rhea" id="RHEA:48432"/>
        <dbReference type="Rhea" id="RHEA-COMP:12103"/>
        <dbReference type="Rhea" id="RHEA-COMP:12104"/>
        <dbReference type="ChEBI" id="CHEBI:15378"/>
        <dbReference type="ChEBI" id="CHEBI:30616"/>
        <dbReference type="ChEBI" id="CHEBI:90418"/>
        <dbReference type="ChEBI" id="CHEBI:90420"/>
        <dbReference type="ChEBI" id="CHEBI:456216"/>
        <dbReference type="EC" id="2.7.1.172"/>
    </reaction>
    <physiologicalReaction direction="left-to-right" evidence="2">
        <dbReference type="Rhea" id="RHEA:48433"/>
    </physiologicalReaction>
</comment>
<dbReference type="Pfam" id="PF03881">
    <property type="entry name" value="Fructosamin_kin"/>
    <property type="match status" value="1"/>
</dbReference>
<reference evidence="6 7" key="1">
    <citation type="submission" date="2015-05" db="EMBL/GenBank/DDBJ databases">
        <authorList>
            <person name="Fogelqvist Johan"/>
        </authorList>
    </citation>
    <scope>NUCLEOTIDE SEQUENCE [LARGE SCALE GENOMIC DNA]</scope>
    <source>
        <strain evidence="4">VL1</strain>
        <strain evidence="5">VL2</strain>
    </source>
</reference>
<evidence type="ECO:0000313" key="5">
    <source>
        <dbReference type="EMBL" id="CRK18325.1"/>
    </source>
</evidence>
<dbReference type="EMBL" id="CVQI01008890">
    <property type="protein sequence ID" value="CRK18325.1"/>
    <property type="molecule type" value="Genomic_DNA"/>
</dbReference>
<protein>
    <recommendedName>
        <fullName evidence="1">protein-ribulosamine 3-kinase</fullName>
        <ecNumber evidence="1">2.7.1.172</ecNumber>
    </recommendedName>
</protein>